<dbReference type="FunFam" id="3.30.230.10:FF:000002">
    <property type="entry name" value="30S ribosomal protein S5"/>
    <property type="match status" value="1"/>
</dbReference>
<dbReference type="GO" id="GO:0003735">
    <property type="term" value="F:structural constituent of ribosome"/>
    <property type="evidence" value="ECO:0007669"/>
    <property type="project" value="UniProtKB-UniRule"/>
</dbReference>
<dbReference type="PANTHER" id="PTHR48277">
    <property type="entry name" value="MITOCHONDRIAL RIBOSOMAL PROTEIN S5"/>
    <property type="match status" value="1"/>
</dbReference>
<dbReference type="InterPro" id="IPR000851">
    <property type="entry name" value="Ribosomal_uS5"/>
</dbReference>
<gene>
    <name evidence="12" type="ORF">H0235_001411</name>
</gene>
<dbReference type="GO" id="GO:0003723">
    <property type="term" value="F:RNA binding"/>
    <property type="evidence" value="ECO:0007669"/>
    <property type="project" value="InterPro"/>
</dbReference>
<dbReference type="Gene3D" id="3.30.160.20">
    <property type="match status" value="1"/>
</dbReference>
<keyword evidence="4" id="KW-0496">Mitochondrion</keyword>
<evidence type="ECO:0000256" key="9">
    <source>
        <dbReference type="PROSITE-ProRule" id="PRU00268"/>
    </source>
</evidence>
<dbReference type="SUPFAM" id="SSF54768">
    <property type="entry name" value="dsRNA-binding domain-like"/>
    <property type="match status" value="1"/>
</dbReference>
<evidence type="ECO:0000256" key="5">
    <source>
        <dbReference type="ARBA" id="ARBA00023274"/>
    </source>
</evidence>
<comment type="subcellular location">
    <subcellularLocation>
        <location evidence="1">Mitochondrion</location>
    </subcellularLocation>
</comment>
<organism evidence="12 13">
    <name type="scientific">Vespula pensylvanica</name>
    <name type="common">Western yellow jacket</name>
    <name type="synonym">Wasp</name>
    <dbReference type="NCBI Taxonomy" id="30213"/>
    <lineage>
        <taxon>Eukaryota</taxon>
        <taxon>Metazoa</taxon>
        <taxon>Ecdysozoa</taxon>
        <taxon>Arthropoda</taxon>
        <taxon>Hexapoda</taxon>
        <taxon>Insecta</taxon>
        <taxon>Pterygota</taxon>
        <taxon>Neoptera</taxon>
        <taxon>Endopterygota</taxon>
        <taxon>Hymenoptera</taxon>
        <taxon>Apocrita</taxon>
        <taxon>Aculeata</taxon>
        <taxon>Vespoidea</taxon>
        <taxon>Vespidae</taxon>
        <taxon>Vespinae</taxon>
        <taxon>Vespula</taxon>
    </lineage>
</organism>
<evidence type="ECO:0000313" key="13">
    <source>
        <dbReference type="Proteomes" id="UP000600918"/>
    </source>
</evidence>
<dbReference type="SUPFAM" id="SSF54211">
    <property type="entry name" value="Ribosomal protein S5 domain 2-like"/>
    <property type="match status" value="1"/>
</dbReference>
<dbReference type="GO" id="GO:0005743">
    <property type="term" value="C:mitochondrial inner membrane"/>
    <property type="evidence" value="ECO:0007669"/>
    <property type="project" value="UniProtKB-ARBA"/>
</dbReference>
<comment type="subunit">
    <text evidence="8">Component of the mitochondrial ribosome small subunit (28S) which comprises a 12S rRNA and about 30 distinct proteins.</text>
</comment>
<dbReference type="FunFam" id="3.30.160.20:FF:000022">
    <property type="entry name" value="28S ribosomal protein S5, mitochondrial"/>
    <property type="match status" value="1"/>
</dbReference>
<name>A0A834PGC2_VESPE</name>
<dbReference type="Pfam" id="PF21251">
    <property type="entry name" value="Ribosomal_uS5m_N"/>
    <property type="match status" value="1"/>
</dbReference>
<reference evidence="12" key="1">
    <citation type="journal article" date="2020" name="G3 (Bethesda)">
        <title>High-Quality Assemblies for Three Invasive Social Wasps from the &lt;i&gt;Vespula&lt;/i&gt; Genus.</title>
        <authorList>
            <person name="Harrop T.W.R."/>
            <person name="Guhlin J."/>
            <person name="McLaughlin G.M."/>
            <person name="Permina E."/>
            <person name="Stockwell P."/>
            <person name="Gilligan J."/>
            <person name="Le Lec M.F."/>
            <person name="Gruber M.A.M."/>
            <person name="Quinn O."/>
            <person name="Lovegrove M."/>
            <person name="Duncan E.J."/>
            <person name="Remnant E.J."/>
            <person name="Van Eeckhoven J."/>
            <person name="Graham B."/>
            <person name="Knapp R.A."/>
            <person name="Langford K.W."/>
            <person name="Kronenberg Z."/>
            <person name="Press M.O."/>
            <person name="Eacker S.M."/>
            <person name="Wilson-Rankin E.E."/>
            <person name="Purcell J."/>
            <person name="Lester P.J."/>
            <person name="Dearden P.K."/>
        </authorList>
    </citation>
    <scope>NUCLEOTIDE SEQUENCE</scope>
    <source>
        <strain evidence="12">Volc-1</strain>
    </source>
</reference>
<dbReference type="Pfam" id="PF00333">
    <property type="entry name" value="Ribosomal_S5"/>
    <property type="match status" value="1"/>
</dbReference>
<keyword evidence="13" id="KW-1185">Reference proteome</keyword>
<evidence type="ECO:0000256" key="2">
    <source>
        <dbReference type="ARBA" id="ARBA00008945"/>
    </source>
</evidence>
<dbReference type="Pfam" id="PF03719">
    <property type="entry name" value="Ribosomal_S5_C"/>
    <property type="match status" value="1"/>
</dbReference>
<comment type="similarity">
    <text evidence="2 10">Belongs to the universal ribosomal protein uS5 family.</text>
</comment>
<dbReference type="InterPro" id="IPR013810">
    <property type="entry name" value="Ribosomal_uS5_N"/>
</dbReference>
<dbReference type="PROSITE" id="PS50881">
    <property type="entry name" value="S5_DSRBD"/>
    <property type="match status" value="1"/>
</dbReference>
<dbReference type="EMBL" id="JACSDY010000001">
    <property type="protein sequence ID" value="KAF7439020.1"/>
    <property type="molecule type" value="Genomic_DNA"/>
</dbReference>
<sequence length="473" mass="54260">MASCILRLFGTLNSLKNFHVVENGSKICSSIYKHNFLKSHIPLMDNIRSTTFFNKRSAEQLWKGVTSVSNAGKRRGRARGLTRKKDLNRGQIIGKGRIPMQFPGLNVPVIRGKEILKQQRFPEDPERQEKLIKLRESISARKSVKLSSLERGWTSHKPGGMKLGPPDPVGDDTFEGFESWVLESKIVSTMTHNLGRKNRVSSMVITGNGNGLAGYAITKAKEMKQSLNTAKRKAATKVLYFDRYNNHTVIHDFYTQCGKTKIYVHKMPEGYGLICHRVIKCCCQAIGIKDIYAKVEGAINYQNIVKAFLMGLLQQKTFQQMADEKQLHLVEFREENDNFPVVVASPARVRTEDEIKPNEILDFNQYLMDGKVVLRKKKPPPFYTKLDSWIIHQRRMERIRNKDDVRIRLLAEYGTLRSFLADKYPEAKALLWSKKRSMKSQLEYAIANKSIPLTEVSRMEVHCDWLIIIDITL</sequence>
<evidence type="ECO:0000256" key="3">
    <source>
        <dbReference type="ARBA" id="ARBA00022980"/>
    </source>
</evidence>
<feature type="domain" description="S5 DRBM" evidence="11">
    <location>
        <begin position="177"/>
        <end position="241"/>
    </location>
</feature>
<evidence type="ECO:0000313" key="12">
    <source>
        <dbReference type="EMBL" id="KAF7439020.1"/>
    </source>
</evidence>
<proteinExistence type="inferred from homology"/>
<evidence type="ECO:0000256" key="10">
    <source>
        <dbReference type="RuleBase" id="RU003823"/>
    </source>
</evidence>
<evidence type="ECO:0000256" key="6">
    <source>
        <dbReference type="ARBA" id="ARBA00039335"/>
    </source>
</evidence>
<evidence type="ECO:0000256" key="7">
    <source>
        <dbReference type="ARBA" id="ARBA00041606"/>
    </source>
</evidence>
<evidence type="ECO:0000259" key="11">
    <source>
        <dbReference type="PROSITE" id="PS50881"/>
    </source>
</evidence>
<keyword evidence="5 9" id="KW-0687">Ribonucleoprotein</keyword>
<dbReference type="Gene3D" id="3.30.230.10">
    <property type="match status" value="1"/>
</dbReference>
<dbReference type="InterPro" id="IPR048584">
    <property type="entry name" value="Ribosomal_uS5m_N"/>
</dbReference>
<dbReference type="Proteomes" id="UP000600918">
    <property type="component" value="Unassembled WGS sequence"/>
</dbReference>
<dbReference type="InterPro" id="IPR020568">
    <property type="entry name" value="Ribosomal_Su5_D2-typ_SF"/>
</dbReference>
<evidence type="ECO:0000256" key="1">
    <source>
        <dbReference type="ARBA" id="ARBA00004173"/>
    </source>
</evidence>
<dbReference type="PANTHER" id="PTHR48277:SF1">
    <property type="entry name" value="MITOCHONDRIAL RIBOSOMAL PROTEIN S5"/>
    <property type="match status" value="1"/>
</dbReference>
<dbReference type="AlphaFoldDB" id="A0A834PGC2"/>
<comment type="caution">
    <text evidence="12">The sequence shown here is derived from an EMBL/GenBank/DDBJ whole genome shotgun (WGS) entry which is preliminary data.</text>
</comment>
<dbReference type="InterPro" id="IPR014721">
    <property type="entry name" value="Ribsml_uS5_D2-typ_fold_subgr"/>
</dbReference>
<evidence type="ECO:0000256" key="8">
    <source>
        <dbReference type="ARBA" id="ARBA00062683"/>
    </source>
</evidence>
<protein>
    <recommendedName>
        <fullName evidence="6">Small ribosomal subunit protein uS5m</fullName>
    </recommendedName>
    <alternativeName>
        <fullName evidence="7">28S ribosomal protein S5, mitochondrial</fullName>
    </alternativeName>
</protein>
<dbReference type="InterPro" id="IPR005324">
    <property type="entry name" value="Ribosomal_uS5_C"/>
</dbReference>
<dbReference type="GO" id="GO:0006412">
    <property type="term" value="P:translation"/>
    <property type="evidence" value="ECO:0007669"/>
    <property type="project" value="InterPro"/>
</dbReference>
<evidence type="ECO:0000256" key="4">
    <source>
        <dbReference type="ARBA" id="ARBA00023128"/>
    </source>
</evidence>
<dbReference type="GO" id="GO:0005763">
    <property type="term" value="C:mitochondrial small ribosomal subunit"/>
    <property type="evidence" value="ECO:0007669"/>
    <property type="project" value="UniProtKB-ARBA"/>
</dbReference>
<keyword evidence="3 9" id="KW-0689">Ribosomal protein</keyword>
<accession>A0A834PGC2</accession>